<dbReference type="InterPro" id="IPR013238">
    <property type="entry name" value="RNA_pol_III_Rbc25"/>
</dbReference>
<dbReference type="GO" id="GO:0006384">
    <property type="term" value="P:transcription initiation at RNA polymerase III promoter"/>
    <property type="evidence" value="ECO:0007669"/>
    <property type="project" value="TreeGrafter"/>
</dbReference>
<dbReference type="OrthoDB" id="10256606at2759"/>
<dbReference type="Gene3D" id="2.40.50.140">
    <property type="entry name" value="Nucleic acid-binding proteins"/>
    <property type="match status" value="1"/>
</dbReference>
<evidence type="ECO:0000259" key="7">
    <source>
        <dbReference type="Pfam" id="PF03876"/>
    </source>
</evidence>
<dbReference type="EMBL" id="NAJP01000058">
    <property type="protein sequence ID" value="TKA36654.1"/>
    <property type="molecule type" value="Genomic_DNA"/>
</dbReference>
<protein>
    <recommendedName>
        <fullName evidence="6">DNA-directed RNA polymerase subunit</fullName>
    </recommendedName>
</protein>
<comment type="function">
    <text evidence="6">DNA-dependent RNA polymerase which catalyzes the transcription of DNA into RNA using the four ribonucleoside triphosphates as substrates.</text>
</comment>
<proteinExistence type="inferred from homology"/>
<evidence type="ECO:0000256" key="5">
    <source>
        <dbReference type="ARBA" id="ARBA00023242"/>
    </source>
</evidence>
<dbReference type="InterPro" id="IPR012340">
    <property type="entry name" value="NA-bd_OB-fold"/>
</dbReference>
<evidence type="ECO:0000259" key="8">
    <source>
        <dbReference type="Pfam" id="PF08292"/>
    </source>
</evidence>
<dbReference type="PANTHER" id="PTHR12709">
    <property type="entry name" value="DNA-DIRECTED RNA POLYMERASE II, III"/>
    <property type="match status" value="1"/>
</dbReference>
<keyword evidence="5 6" id="KW-0539">Nucleus</keyword>
<evidence type="ECO:0000256" key="2">
    <source>
        <dbReference type="ARBA" id="ARBA00009307"/>
    </source>
</evidence>
<dbReference type="SUPFAM" id="SSF50249">
    <property type="entry name" value="Nucleic acid-binding proteins"/>
    <property type="match status" value="1"/>
</dbReference>
<sequence>MYTLVSIEGSLTSSHTDALQVTIADVVQILPSDFDKPSARAIEDWINTKYADKVIHGVGLCVGFHSLLSASEGLIGNGTGIVHVNVDFRLVVFRPFKGEIIRGTISSSNDEGIHMSMGFFEDVIAPRGLLFSPSTPEADESGTVWVWRANENEFWFDRTEKCLMRVEQEVWQDLSPQMKKFDEDFDLESRDIHGMRPAPFRLNVSMGLTGLGPDLWWLGEDAAVAEGAAEAPENLEGTNGVEEAT</sequence>
<reference evidence="9 10" key="1">
    <citation type="submission" date="2017-03" db="EMBL/GenBank/DDBJ databases">
        <title>Genomes of endolithic fungi from Antarctica.</title>
        <authorList>
            <person name="Coleine C."/>
            <person name="Masonjones S."/>
            <person name="Stajich J.E."/>
        </authorList>
    </citation>
    <scope>NUCLEOTIDE SEQUENCE [LARGE SCALE GENOMIC DNA]</scope>
    <source>
        <strain evidence="9 10">CCFEE 5311</strain>
    </source>
</reference>
<dbReference type="AlphaFoldDB" id="A0A4U0ULS3"/>
<dbReference type="Pfam" id="PF08292">
    <property type="entry name" value="RNA_pol_Rbc25"/>
    <property type="match status" value="1"/>
</dbReference>
<dbReference type="Proteomes" id="UP000310066">
    <property type="component" value="Unassembled WGS sequence"/>
</dbReference>
<comment type="subcellular location">
    <subcellularLocation>
        <location evidence="1 6">Nucleus</location>
    </subcellularLocation>
</comment>
<evidence type="ECO:0000256" key="4">
    <source>
        <dbReference type="ARBA" id="ARBA00023163"/>
    </source>
</evidence>
<feature type="domain" description="RNA polymerase III subunit Rpc25" evidence="8">
    <location>
        <begin position="99"/>
        <end position="217"/>
    </location>
</feature>
<dbReference type="Pfam" id="PF03876">
    <property type="entry name" value="SHS2_Rpb7-N"/>
    <property type="match status" value="1"/>
</dbReference>
<name>A0A4U0ULS3_9PEZI</name>
<evidence type="ECO:0000313" key="9">
    <source>
        <dbReference type="EMBL" id="TKA36654.1"/>
    </source>
</evidence>
<keyword evidence="4 6" id="KW-0804">Transcription</keyword>
<accession>A0A4U0ULS3</accession>
<evidence type="ECO:0000256" key="1">
    <source>
        <dbReference type="ARBA" id="ARBA00004123"/>
    </source>
</evidence>
<dbReference type="CDD" id="cd04330">
    <property type="entry name" value="RNAP_III_Rpc25_N"/>
    <property type="match status" value="1"/>
</dbReference>
<dbReference type="Gene3D" id="3.30.1490.120">
    <property type="entry name" value="RNA polymerase Rpb7-like, N-terminal domain"/>
    <property type="match status" value="1"/>
</dbReference>
<dbReference type="PANTHER" id="PTHR12709:SF1">
    <property type="entry name" value="DNA-DIRECTED RNA POLYMERASE III SUBUNIT RPC8"/>
    <property type="match status" value="1"/>
</dbReference>
<evidence type="ECO:0000256" key="3">
    <source>
        <dbReference type="ARBA" id="ARBA00022478"/>
    </source>
</evidence>
<dbReference type="InterPro" id="IPR005576">
    <property type="entry name" value="Rpb7-like_N"/>
</dbReference>
<evidence type="ECO:0000256" key="6">
    <source>
        <dbReference type="RuleBase" id="RU369086"/>
    </source>
</evidence>
<dbReference type="STRING" id="329885.A0A4U0ULS3"/>
<dbReference type="InterPro" id="IPR036898">
    <property type="entry name" value="RNA_pol_Rpb7-like_N_sf"/>
</dbReference>
<feature type="domain" description="RNA polymerase Rpb7-like N-terminal" evidence="7">
    <location>
        <begin position="25"/>
        <end position="80"/>
    </location>
</feature>
<dbReference type="GO" id="GO:0005666">
    <property type="term" value="C:RNA polymerase III complex"/>
    <property type="evidence" value="ECO:0007669"/>
    <property type="project" value="TreeGrafter"/>
</dbReference>
<evidence type="ECO:0000313" key="10">
    <source>
        <dbReference type="Proteomes" id="UP000310066"/>
    </source>
</evidence>
<dbReference type="SUPFAM" id="SSF88798">
    <property type="entry name" value="N-terminal, heterodimerisation domain of RBP7 (RpoE)"/>
    <property type="match status" value="1"/>
</dbReference>
<comment type="caution">
    <text evidence="9">The sequence shown here is derived from an EMBL/GenBank/DDBJ whole genome shotgun (WGS) entry which is preliminary data.</text>
</comment>
<dbReference type="InterPro" id="IPR045113">
    <property type="entry name" value="Rpb7-like"/>
</dbReference>
<comment type="similarity">
    <text evidence="2">Belongs to the eukaryotic RPB7/RPC8 RNA polymerase subunit family.</text>
</comment>
<keyword evidence="3 6" id="KW-0240">DNA-directed RNA polymerase</keyword>
<dbReference type="GO" id="GO:0055029">
    <property type="term" value="C:nuclear DNA-directed RNA polymerase complex"/>
    <property type="evidence" value="ECO:0007669"/>
    <property type="project" value="UniProtKB-ARBA"/>
</dbReference>
<gene>
    <name evidence="9" type="ORF">B0A54_11897</name>
</gene>
<organism evidence="9 10">
    <name type="scientific">Friedmanniomyces endolithicus</name>
    <dbReference type="NCBI Taxonomy" id="329885"/>
    <lineage>
        <taxon>Eukaryota</taxon>
        <taxon>Fungi</taxon>
        <taxon>Dikarya</taxon>
        <taxon>Ascomycota</taxon>
        <taxon>Pezizomycotina</taxon>
        <taxon>Dothideomycetes</taxon>
        <taxon>Dothideomycetidae</taxon>
        <taxon>Mycosphaerellales</taxon>
        <taxon>Teratosphaeriaceae</taxon>
        <taxon>Friedmanniomyces</taxon>
    </lineage>
</organism>